<dbReference type="AlphaFoldDB" id="A0A7W9M608"/>
<comment type="caution">
    <text evidence="10">The sequence shown here is derived from an EMBL/GenBank/DDBJ whole genome shotgun (WGS) entry which is preliminary data.</text>
</comment>
<feature type="transmembrane region" description="Helical" evidence="9">
    <location>
        <begin position="483"/>
        <end position="504"/>
    </location>
</feature>
<feature type="compositionally biased region" description="Polar residues" evidence="8">
    <location>
        <begin position="20"/>
        <end position="29"/>
    </location>
</feature>
<feature type="transmembrane region" description="Helical" evidence="9">
    <location>
        <begin position="459"/>
        <end position="476"/>
    </location>
</feature>
<dbReference type="GO" id="GO:0016020">
    <property type="term" value="C:membrane"/>
    <property type="evidence" value="ECO:0007669"/>
    <property type="project" value="UniProtKB-SubCell"/>
</dbReference>
<dbReference type="EMBL" id="JACHMO010000001">
    <property type="protein sequence ID" value="MBB5808499.1"/>
    <property type="molecule type" value="Genomic_DNA"/>
</dbReference>
<feature type="transmembrane region" description="Helical" evidence="9">
    <location>
        <begin position="89"/>
        <end position="108"/>
    </location>
</feature>
<keyword evidence="3 10" id="KW-0808">Transferase</keyword>
<name>A0A7W9M608_9PSEU</name>
<evidence type="ECO:0000313" key="11">
    <source>
        <dbReference type="Proteomes" id="UP000552097"/>
    </source>
</evidence>
<gene>
    <name evidence="10" type="ORF">F4560_008267</name>
</gene>
<keyword evidence="11" id="KW-1185">Reference proteome</keyword>
<evidence type="ECO:0000256" key="7">
    <source>
        <dbReference type="ARBA" id="ARBA00043987"/>
    </source>
</evidence>
<evidence type="ECO:0000256" key="8">
    <source>
        <dbReference type="SAM" id="MobiDB-lite"/>
    </source>
</evidence>
<feature type="transmembrane region" description="Helical" evidence="9">
    <location>
        <begin position="324"/>
        <end position="348"/>
    </location>
</feature>
<accession>A0A7W9M608</accession>
<reference evidence="10 11" key="1">
    <citation type="submission" date="2020-08" db="EMBL/GenBank/DDBJ databases">
        <title>Sequencing the genomes of 1000 actinobacteria strains.</title>
        <authorList>
            <person name="Klenk H.-P."/>
        </authorList>
    </citation>
    <scope>NUCLEOTIDE SEQUENCE [LARGE SCALE GENOMIC DNA]</scope>
    <source>
        <strain evidence="10 11">DSM 45486</strain>
    </source>
</reference>
<dbReference type="InterPro" id="IPR049829">
    <property type="entry name" value="MptA/B-like"/>
</dbReference>
<feature type="transmembrane region" description="Helical" evidence="9">
    <location>
        <begin position="47"/>
        <end position="69"/>
    </location>
</feature>
<comment type="subcellular location">
    <subcellularLocation>
        <location evidence="1">Membrane</location>
        <topology evidence="1">Multi-pass membrane protein</topology>
    </subcellularLocation>
</comment>
<organism evidence="10 11">
    <name type="scientific">Saccharothrix ecbatanensis</name>
    <dbReference type="NCBI Taxonomy" id="1105145"/>
    <lineage>
        <taxon>Bacteria</taxon>
        <taxon>Bacillati</taxon>
        <taxon>Actinomycetota</taxon>
        <taxon>Actinomycetes</taxon>
        <taxon>Pseudonocardiales</taxon>
        <taxon>Pseudonocardiaceae</taxon>
        <taxon>Saccharothrix</taxon>
    </lineage>
</organism>
<feature type="compositionally biased region" description="Low complexity" evidence="8">
    <location>
        <begin position="1"/>
        <end position="17"/>
    </location>
</feature>
<feature type="region of interest" description="Disordered" evidence="8">
    <location>
        <begin position="1"/>
        <end position="42"/>
    </location>
</feature>
<dbReference type="Proteomes" id="UP000552097">
    <property type="component" value="Unassembled WGS sequence"/>
</dbReference>
<keyword evidence="4 9" id="KW-0812">Transmembrane</keyword>
<evidence type="ECO:0000256" key="9">
    <source>
        <dbReference type="SAM" id="Phobius"/>
    </source>
</evidence>
<evidence type="ECO:0000313" key="10">
    <source>
        <dbReference type="EMBL" id="MBB5808499.1"/>
    </source>
</evidence>
<feature type="transmembrane region" description="Helical" evidence="9">
    <location>
        <begin position="429"/>
        <end position="453"/>
    </location>
</feature>
<keyword evidence="2 10" id="KW-0328">Glycosyltransferase</keyword>
<comment type="similarity">
    <text evidence="7">Belongs to the MptA/B family.</text>
</comment>
<dbReference type="RefSeq" id="WP_184928390.1">
    <property type="nucleotide sequence ID" value="NZ_JACHMO010000001.1"/>
</dbReference>
<feature type="transmembrane region" description="Helical" evidence="9">
    <location>
        <begin position="200"/>
        <end position="231"/>
    </location>
</feature>
<feature type="transmembrane region" description="Helical" evidence="9">
    <location>
        <begin position="390"/>
        <end position="408"/>
    </location>
</feature>
<dbReference type="NCBIfam" id="NF038066">
    <property type="entry name" value="MptB"/>
    <property type="match status" value="1"/>
</dbReference>
<dbReference type="Pfam" id="PF26314">
    <property type="entry name" value="MptA_B_family"/>
    <property type="match status" value="1"/>
</dbReference>
<evidence type="ECO:0000256" key="3">
    <source>
        <dbReference type="ARBA" id="ARBA00022679"/>
    </source>
</evidence>
<keyword evidence="5 9" id="KW-1133">Transmembrane helix</keyword>
<feature type="transmembrane region" description="Helical" evidence="9">
    <location>
        <begin position="120"/>
        <end position="142"/>
    </location>
</feature>
<dbReference type="GO" id="GO:0016757">
    <property type="term" value="F:glycosyltransferase activity"/>
    <property type="evidence" value="ECO:0007669"/>
    <property type="project" value="UniProtKB-KW"/>
</dbReference>
<evidence type="ECO:0000256" key="2">
    <source>
        <dbReference type="ARBA" id="ARBA00022676"/>
    </source>
</evidence>
<evidence type="ECO:0000256" key="1">
    <source>
        <dbReference type="ARBA" id="ARBA00004141"/>
    </source>
</evidence>
<proteinExistence type="inferred from homology"/>
<evidence type="ECO:0000256" key="4">
    <source>
        <dbReference type="ARBA" id="ARBA00022692"/>
    </source>
</evidence>
<feature type="transmembrane region" description="Helical" evidence="9">
    <location>
        <begin position="243"/>
        <end position="264"/>
    </location>
</feature>
<dbReference type="EC" id="2.4.1.-" evidence="10"/>
<evidence type="ECO:0000256" key="5">
    <source>
        <dbReference type="ARBA" id="ARBA00022989"/>
    </source>
</evidence>
<protein>
    <submittedName>
        <fullName evidence="10">Alpha-1,6-mannosyltransferase</fullName>
        <ecNumber evidence="10">2.4.1.-</ecNumber>
    </submittedName>
</protein>
<evidence type="ECO:0000256" key="6">
    <source>
        <dbReference type="ARBA" id="ARBA00023136"/>
    </source>
</evidence>
<keyword evidence="6 9" id="KW-0472">Membrane</keyword>
<sequence length="516" mass="54325">MAATPSSPRSSAAPVEPVRSSATQVPEQASRSSRPDRSDPGGIPIRTILLGVGGVMLLALGGTGAGAILKHDPLLADTTLSFIRYGHGHDLATAVLYIGLGMVVWAWIRLGRMVRNRHVGTTAVLTAIVAWTLPLMFAPPLFSKDIYSYLAQGQLALNGLDPYSVGPAVLQSPLSDNVSWVWQNTPAPYGPLFLMLSEGVVWVTGGSVIGGVVVMRLVLAIGLALLCWALTGLTRHLGGRAAIALWVAAANPLMLVHLIAGAHNDLLMVGLLAAGVLLVLDRRHVLGIAVVTLAFAVKATAVVALPFLVLVWARRLPGTRTAQLGKAIAGGVATFVSVFAATTLLSGLDLGWIPALSSSSTIVNWLSLPSAVGDFAHTAVNAVVRVEPGWFMTIARGLGSVLLVYIAWRQWRAARDGGPEAVRRAAITMLAVALLSPATLPWYFSWPLVMAAALPWTEVGLKAAAFFSTCLLLVTFPNGDTALYAWVYLAMVAAVSALACVSLTKPDPLRLSGRYV</sequence>
<feature type="transmembrane region" description="Helical" evidence="9">
    <location>
        <begin position="284"/>
        <end position="312"/>
    </location>
</feature>